<evidence type="ECO:0000313" key="2">
    <source>
        <dbReference type="Proteomes" id="UP000298663"/>
    </source>
</evidence>
<name>A0A4U5MGX2_STECR</name>
<reference evidence="1 2" key="1">
    <citation type="journal article" date="2015" name="Genome Biol.">
        <title>Comparative genomics of Steinernema reveals deeply conserved gene regulatory networks.</title>
        <authorList>
            <person name="Dillman A.R."/>
            <person name="Macchietto M."/>
            <person name="Porter C.F."/>
            <person name="Rogers A."/>
            <person name="Williams B."/>
            <person name="Antoshechkin I."/>
            <person name="Lee M.M."/>
            <person name="Goodwin Z."/>
            <person name="Lu X."/>
            <person name="Lewis E.E."/>
            <person name="Goodrich-Blair H."/>
            <person name="Stock S.P."/>
            <person name="Adams B.J."/>
            <person name="Sternberg P.W."/>
            <person name="Mortazavi A."/>
        </authorList>
    </citation>
    <scope>NUCLEOTIDE SEQUENCE [LARGE SCALE GENOMIC DNA]</scope>
    <source>
        <strain evidence="1 2">ALL</strain>
    </source>
</reference>
<keyword evidence="2" id="KW-1185">Reference proteome</keyword>
<gene>
    <name evidence="1" type="ORF">L596_024484</name>
</gene>
<reference evidence="1 2" key="2">
    <citation type="journal article" date="2019" name="G3 (Bethesda)">
        <title>Hybrid Assembly of the Genome of the Entomopathogenic Nematode Steinernema carpocapsae Identifies the X-Chromosome.</title>
        <authorList>
            <person name="Serra L."/>
            <person name="Macchietto M."/>
            <person name="Macias-Munoz A."/>
            <person name="McGill C.J."/>
            <person name="Rodriguez I.M."/>
            <person name="Rodriguez B."/>
            <person name="Murad R."/>
            <person name="Mortazavi A."/>
        </authorList>
    </citation>
    <scope>NUCLEOTIDE SEQUENCE [LARGE SCALE GENOMIC DNA]</scope>
    <source>
        <strain evidence="1 2">ALL</strain>
    </source>
</reference>
<organism evidence="1 2">
    <name type="scientific">Steinernema carpocapsae</name>
    <name type="common">Entomopathogenic nematode</name>
    <dbReference type="NCBI Taxonomy" id="34508"/>
    <lineage>
        <taxon>Eukaryota</taxon>
        <taxon>Metazoa</taxon>
        <taxon>Ecdysozoa</taxon>
        <taxon>Nematoda</taxon>
        <taxon>Chromadorea</taxon>
        <taxon>Rhabditida</taxon>
        <taxon>Tylenchina</taxon>
        <taxon>Panagrolaimomorpha</taxon>
        <taxon>Strongyloidoidea</taxon>
        <taxon>Steinernematidae</taxon>
        <taxon>Steinernema</taxon>
    </lineage>
</organism>
<protein>
    <submittedName>
        <fullName evidence="1">Uncharacterized protein</fullName>
    </submittedName>
</protein>
<sequence>MTFEPPRKRAYLSVIGDQLNSISWGTFEDVRTRPICAEETLNTTDVAGLEVAMWLKWPACHLGGKCLTRG</sequence>
<evidence type="ECO:0000313" key="1">
    <source>
        <dbReference type="EMBL" id="TKR68511.1"/>
    </source>
</evidence>
<comment type="caution">
    <text evidence="1">The sequence shown here is derived from an EMBL/GenBank/DDBJ whole genome shotgun (WGS) entry which is preliminary data.</text>
</comment>
<dbReference type="AlphaFoldDB" id="A0A4U5MGX2"/>
<proteinExistence type="predicted"/>
<accession>A0A4U5MGX2</accession>
<dbReference type="Proteomes" id="UP000298663">
    <property type="component" value="Unassembled WGS sequence"/>
</dbReference>
<dbReference type="EMBL" id="AZBU02000008">
    <property type="protein sequence ID" value="TKR68511.1"/>
    <property type="molecule type" value="Genomic_DNA"/>
</dbReference>